<evidence type="ECO:0000313" key="1">
    <source>
        <dbReference type="EMBL" id="KKN78828.1"/>
    </source>
</evidence>
<protein>
    <submittedName>
        <fullName evidence="1">Uncharacterized protein</fullName>
    </submittedName>
</protein>
<reference evidence="1" key="1">
    <citation type="journal article" date="2015" name="Nature">
        <title>Complex archaea that bridge the gap between prokaryotes and eukaryotes.</title>
        <authorList>
            <person name="Spang A."/>
            <person name="Saw J.H."/>
            <person name="Jorgensen S.L."/>
            <person name="Zaremba-Niedzwiedzka K."/>
            <person name="Martijn J."/>
            <person name="Lind A.E."/>
            <person name="van Eijk R."/>
            <person name="Schleper C."/>
            <person name="Guy L."/>
            <person name="Ettema T.J."/>
        </authorList>
    </citation>
    <scope>NUCLEOTIDE SEQUENCE</scope>
</reference>
<name>A0A0F9WK40_9ZZZZ</name>
<comment type="caution">
    <text evidence="1">The sequence shown here is derived from an EMBL/GenBank/DDBJ whole genome shotgun (WGS) entry which is preliminary data.</text>
</comment>
<dbReference type="EMBL" id="LAZR01000256">
    <property type="protein sequence ID" value="KKN78828.1"/>
    <property type="molecule type" value="Genomic_DNA"/>
</dbReference>
<accession>A0A0F9WK40</accession>
<dbReference type="AlphaFoldDB" id="A0A0F9WK40"/>
<gene>
    <name evidence="1" type="ORF">LCGC14_0346000</name>
</gene>
<organism evidence="1">
    <name type="scientific">marine sediment metagenome</name>
    <dbReference type="NCBI Taxonomy" id="412755"/>
    <lineage>
        <taxon>unclassified sequences</taxon>
        <taxon>metagenomes</taxon>
        <taxon>ecological metagenomes</taxon>
    </lineage>
</organism>
<sequence>MEKTKELTFEIGRYYKHTTGHKLHIITACRTTLYGWTHIAEQTGVNGYENFLAVGFDESSATNYTEIDETEWMESFS</sequence>
<proteinExistence type="predicted"/>